<dbReference type="PANTHER" id="PTHR25462">
    <property type="entry name" value="BONUS, ISOFORM C-RELATED"/>
    <property type="match status" value="1"/>
</dbReference>
<proteinExistence type="predicted"/>
<accession>A0A6J8APT2</accession>
<dbReference type="PANTHER" id="PTHR25462:SF229">
    <property type="entry name" value="TRANSCRIPTION INTERMEDIARY FACTOR 1-BETA"/>
    <property type="match status" value="1"/>
</dbReference>
<evidence type="ECO:0008006" key="10">
    <source>
        <dbReference type="Google" id="ProtNLM"/>
    </source>
</evidence>
<dbReference type="PROSITE" id="PS50089">
    <property type="entry name" value="ZF_RING_2"/>
    <property type="match status" value="1"/>
</dbReference>
<dbReference type="Gene3D" id="3.30.160.60">
    <property type="entry name" value="Classic Zinc Finger"/>
    <property type="match status" value="1"/>
</dbReference>
<dbReference type="AlphaFoldDB" id="A0A6J8APT2"/>
<feature type="domain" description="B box-type" evidence="7">
    <location>
        <begin position="101"/>
        <end position="148"/>
    </location>
</feature>
<organism evidence="8 9">
    <name type="scientific">Mytilus coruscus</name>
    <name type="common">Sea mussel</name>
    <dbReference type="NCBI Taxonomy" id="42192"/>
    <lineage>
        <taxon>Eukaryota</taxon>
        <taxon>Metazoa</taxon>
        <taxon>Spiralia</taxon>
        <taxon>Lophotrochozoa</taxon>
        <taxon>Mollusca</taxon>
        <taxon>Bivalvia</taxon>
        <taxon>Autobranchia</taxon>
        <taxon>Pteriomorphia</taxon>
        <taxon>Mytilida</taxon>
        <taxon>Mytiloidea</taxon>
        <taxon>Mytilidae</taxon>
        <taxon>Mytilinae</taxon>
        <taxon>Mytilus</taxon>
    </lineage>
</organism>
<evidence type="ECO:0000256" key="5">
    <source>
        <dbReference type="PROSITE-ProRule" id="PRU00024"/>
    </source>
</evidence>
<sequence length="654" mass="74203">MATAVNECNSFTCPICLEELKFPKSLPCLHSFCEICIGEFILSTERRAGQKLSSYHCPVCRSVVTPTNPELKTSQWASSLPQTFKISAPQALIDQSEITKQECHLCKTENIRNIATHWCRDCSEAFCDVCLRIHNRMKISTDHKVVKIEEKSNCTSGGESELSLISDTCSVHDSKILEAFCFDHHELCCLLCLTAQHRKCENVQAFEEMKNLNMDGIQSFESELKEVKVKVEQLIKEKKSKYVKLDSSFKDIELAAKTSATSIKDRVDILLASFLKELYISRDEQKTVFEGKLKTAKNLLSRVVSLTKTTQSVRDYGTLNQMFIHLQKSKHELKSKIDETSNILNLESVVEARFAINKALHQVEKAGSFGKIDVFLNIPIHLNELMNVNPLDTGTIRSIKLRHKKTMYFEFDVYAICMMDTIILVGGDLSIGKLNAIDFVTDTCLAKSNFKVGIKRLACDIESLTIFISCFNSNIYTWKLHEREFKLPKEIKSVGVCNDGLCIFDRCMYIIVERELKMLKIDNQEIGLQKCFNTKTKCFNRFNGLGTDVKNKRLLYTSDSSEVVATTTDGSEIFCYKDPYMKRIVSVAVNNQGYIVACDQSSALHVISEDGKQRKTLLDTFDKIKVPNDICFDKSGKVLFVCGGKFVEVYDFVY</sequence>
<dbReference type="SUPFAM" id="SSF101898">
    <property type="entry name" value="NHL repeat"/>
    <property type="match status" value="1"/>
</dbReference>
<evidence type="ECO:0000259" key="7">
    <source>
        <dbReference type="PROSITE" id="PS50119"/>
    </source>
</evidence>
<dbReference type="SMART" id="SM00184">
    <property type="entry name" value="RING"/>
    <property type="match status" value="1"/>
</dbReference>
<dbReference type="EMBL" id="CACVKT020001647">
    <property type="protein sequence ID" value="CAC5370051.1"/>
    <property type="molecule type" value="Genomic_DNA"/>
</dbReference>
<evidence type="ECO:0000256" key="3">
    <source>
        <dbReference type="ARBA" id="ARBA00022771"/>
    </source>
</evidence>
<dbReference type="InterPro" id="IPR011042">
    <property type="entry name" value="6-blade_b-propeller_TolB-like"/>
</dbReference>
<dbReference type="Pfam" id="PF13445">
    <property type="entry name" value="zf-RING_UBOX"/>
    <property type="match status" value="1"/>
</dbReference>
<dbReference type="InterPro" id="IPR017907">
    <property type="entry name" value="Znf_RING_CS"/>
</dbReference>
<dbReference type="Gene3D" id="3.30.40.10">
    <property type="entry name" value="Zinc/RING finger domain, C3HC4 (zinc finger)"/>
    <property type="match status" value="1"/>
</dbReference>
<keyword evidence="9" id="KW-1185">Reference proteome</keyword>
<evidence type="ECO:0000256" key="2">
    <source>
        <dbReference type="ARBA" id="ARBA00022723"/>
    </source>
</evidence>
<dbReference type="PROSITE" id="PS50119">
    <property type="entry name" value="ZF_BBOX"/>
    <property type="match status" value="1"/>
</dbReference>
<evidence type="ECO:0000313" key="8">
    <source>
        <dbReference type="EMBL" id="CAC5370051.1"/>
    </source>
</evidence>
<dbReference type="SUPFAM" id="SSF57850">
    <property type="entry name" value="RING/U-box"/>
    <property type="match status" value="1"/>
</dbReference>
<dbReference type="GO" id="GO:0006513">
    <property type="term" value="P:protein monoubiquitination"/>
    <property type="evidence" value="ECO:0007669"/>
    <property type="project" value="TreeGrafter"/>
</dbReference>
<dbReference type="InterPro" id="IPR001841">
    <property type="entry name" value="Znf_RING"/>
</dbReference>
<dbReference type="GO" id="GO:0061630">
    <property type="term" value="F:ubiquitin protein ligase activity"/>
    <property type="evidence" value="ECO:0007669"/>
    <property type="project" value="TreeGrafter"/>
</dbReference>
<dbReference type="PROSITE" id="PS00518">
    <property type="entry name" value="ZF_RING_1"/>
    <property type="match status" value="1"/>
</dbReference>
<feature type="domain" description="RING-type" evidence="6">
    <location>
        <begin position="13"/>
        <end position="61"/>
    </location>
</feature>
<gene>
    <name evidence="8" type="ORF">MCOR_9031</name>
</gene>
<dbReference type="GO" id="GO:0008270">
    <property type="term" value="F:zinc ion binding"/>
    <property type="evidence" value="ECO:0007669"/>
    <property type="project" value="UniProtKB-KW"/>
</dbReference>
<evidence type="ECO:0000259" key="6">
    <source>
        <dbReference type="PROSITE" id="PS50089"/>
    </source>
</evidence>
<dbReference type="OrthoDB" id="5977875at2759"/>
<keyword evidence="3 5" id="KW-0863">Zinc-finger</keyword>
<keyword evidence="4" id="KW-0862">Zinc</keyword>
<dbReference type="SUPFAM" id="SSF57845">
    <property type="entry name" value="B-box zinc-binding domain"/>
    <property type="match status" value="1"/>
</dbReference>
<keyword evidence="2" id="KW-0479">Metal-binding</keyword>
<dbReference type="InterPro" id="IPR013083">
    <property type="entry name" value="Znf_RING/FYVE/PHD"/>
</dbReference>
<evidence type="ECO:0000313" key="9">
    <source>
        <dbReference type="Proteomes" id="UP000507470"/>
    </source>
</evidence>
<keyword evidence="1" id="KW-0597">Phosphoprotein</keyword>
<reference evidence="8 9" key="1">
    <citation type="submission" date="2020-06" db="EMBL/GenBank/DDBJ databases">
        <authorList>
            <person name="Li R."/>
            <person name="Bekaert M."/>
        </authorList>
    </citation>
    <scope>NUCLEOTIDE SEQUENCE [LARGE SCALE GENOMIC DNA]</scope>
    <source>
        <strain evidence="9">wild</strain>
    </source>
</reference>
<evidence type="ECO:0000256" key="1">
    <source>
        <dbReference type="ARBA" id="ARBA00022553"/>
    </source>
</evidence>
<protein>
    <recommendedName>
        <fullName evidence="10">TRIM56</fullName>
    </recommendedName>
</protein>
<dbReference type="InterPro" id="IPR047153">
    <property type="entry name" value="TRIM45/56/19-like"/>
</dbReference>
<name>A0A6J8APT2_MYTCO</name>
<dbReference type="Proteomes" id="UP000507470">
    <property type="component" value="Unassembled WGS sequence"/>
</dbReference>
<evidence type="ECO:0000256" key="4">
    <source>
        <dbReference type="ARBA" id="ARBA00022833"/>
    </source>
</evidence>
<dbReference type="InterPro" id="IPR027370">
    <property type="entry name" value="Znf-RING_euk"/>
</dbReference>
<dbReference type="InterPro" id="IPR000315">
    <property type="entry name" value="Znf_B-box"/>
</dbReference>
<dbReference type="Gene3D" id="2.120.10.30">
    <property type="entry name" value="TolB, C-terminal domain"/>
    <property type="match status" value="1"/>
</dbReference>